<organism evidence="2 3">
    <name type="scientific">Paludibacter propionicigenes (strain DSM 17365 / JCM 13257 / WB4)</name>
    <dbReference type="NCBI Taxonomy" id="694427"/>
    <lineage>
        <taxon>Bacteria</taxon>
        <taxon>Pseudomonadati</taxon>
        <taxon>Bacteroidota</taxon>
        <taxon>Bacteroidia</taxon>
        <taxon>Bacteroidales</taxon>
        <taxon>Paludibacteraceae</taxon>
        <taxon>Paludibacter</taxon>
    </lineage>
</organism>
<protein>
    <recommendedName>
        <fullName evidence="1">Plasmid pRiA4b Orf3-like domain-containing protein</fullName>
    </recommendedName>
</protein>
<dbReference type="Proteomes" id="UP000008718">
    <property type="component" value="Chromosome"/>
</dbReference>
<dbReference type="AlphaFoldDB" id="E4T0B0"/>
<dbReference type="SUPFAM" id="SSF159941">
    <property type="entry name" value="MM3350-like"/>
    <property type="match status" value="1"/>
</dbReference>
<gene>
    <name evidence="2" type="ordered locus">Palpr_0002</name>
</gene>
<reference key="1">
    <citation type="submission" date="2010-11" db="EMBL/GenBank/DDBJ databases">
        <title>The complete genome of Paludibacter propionicigenes DSM 17365.</title>
        <authorList>
            <consortium name="US DOE Joint Genome Institute (JGI-PGF)"/>
            <person name="Lucas S."/>
            <person name="Copeland A."/>
            <person name="Lapidus A."/>
            <person name="Bruce D."/>
            <person name="Goodwin L."/>
            <person name="Pitluck S."/>
            <person name="Kyrpides N."/>
            <person name="Mavromatis K."/>
            <person name="Ivanova N."/>
            <person name="Munk A.C."/>
            <person name="Brettin T."/>
            <person name="Detter J.C."/>
            <person name="Han C."/>
            <person name="Tapia R."/>
            <person name="Land M."/>
            <person name="Hauser L."/>
            <person name="Markowitz V."/>
            <person name="Cheng J.-F."/>
            <person name="Hugenholtz P."/>
            <person name="Woyke T."/>
            <person name="Wu D."/>
            <person name="Gronow S."/>
            <person name="Wellnitz S."/>
            <person name="Brambilla E."/>
            <person name="Klenk H.-P."/>
            <person name="Eisen J.A."/>
        </authorList>
    </citation>
    <scope>NUCLEOTIDE SEQUENCE</scope>
    <source>
        <strain>WB4</strain>
    </source>
</reference>
<reference evidence="2 3" key="2">
    <citation type="journal article" date="2011" name="Stand. Genomic Sci.">
        <title>Complete genome sequence of Paludibacter propionicigenes type strain (WB4).</title>
        <authorList>
            <person name="Gronow S."/>
            <person name="Munk C."/>
            <person name="Lapidus A."/>
            <person name="Nolan M."/>
            <person name="Lucas S."/>
            <person name="Hammon N."/>
            <person name="Deshpande S."/>
            <person name="Cheng J.F."/>
            <person name="Tapia R."/>
            <person name="Han C."/>
            <person name="Goodwin L."/>
            <person name="Pitluck S."/>
            <person name="Liolios K."/>
            <person name="Ivanova N."/>
            <person name="Mavromatis K."/>
            <person name="Mikhailova N."/>
            <person name="Pati A."/>
            <person name="Chen A."/>
            <person name="Palaniappan K."/>
            <person name="Land M."/>
            <person name="Hauser L."/>
            <person name="Chang Y.J."/>
            <person name="Jeffries C.D."/>
            <person name="Brambilla E."/>
            <person name="Rohde M."/>
            <person name="Goker M."/>
            <person name="Detter J.C."/>
            <person name="Woyke T."/>
            <person name="Bristow J."/>
            <person name="Eisen J.A."/>
            <person name="Markowitz V."/>
            <person name="Hugenholtz P."/>
            <person name="Kyrpides N.C."/>
            <person name="Klenk H.P."/>
        </authorList>
    </citation>
    <scope>NUCLEOTIDE SEQUENCE [LARGE SCALE GENOMIC DNA]</scope>
    <source>
        <strain evidence="3">DSM 17365 / JCM 13257 / WB4</strain>
    </source>
</reference>
<name>E4T0B0_PALPW</name>
<dbReference type="STRING" id="694427.Palpr_0002"/>
<dbReference type="OrthoDB" id="666725at2"/>
<keyword evidence="3" id="KW-1185">Reference proteome</keyword>
<evidence type="ECO:0000259" key="1">
    <source>
        <dbReference type="Pfam" id="PF07929"/>
    </source>
</evidence>
<feature type="domain" description="Plasmid pRiA4b Orf3-like" evidence="1">
    <location>
        <begin position="8"/>
        <end position="132"/>
    </location>
</feature>
<dbReference type="Gene3D" id="3.10.290.30">
    <property type="entry name" value="MM3350-like"/>
    <property type="match status" value="1"/>
</dbReference>
<dbReference type="HOGENOM" id="CLU_108362_0_0_10"/>
<dbReference type="EMBL" id="CP002345">
    <property type="protein sequence ID" value="ADQ78164.1"/>
    <property type="molecule type" value="Genomic_DNA"/>
</dbReference>
<proteinExistence type="predicted"/>
<sequence>MVYKFTILSDEVDNFVRIITIDSEATFFDLHNAILDSVNYEKNQMTSFFLCSDNWEKGQEVTLVEMESSSEYDNLVMEDTKLEELIVDENQKLLYVFDMMSDRVFFMEMTDIIPRKNLDKAECVSSEGDAPVQIMVEEGITVAPKASLDENFYGDEDFELDELDEEGYGEMNFDDSSLFSEDPKF</sequence>
<dbReference type="RefSeq" id="WP_013443533.1">
    <property type="nucleotide sequence ID" value="NC_014734.1"/>
</dbReference>
<dbReference type="InterPro" id="IPR012912">
    <property type="entry name" value="Plasmid_pRiA4b_Orf3-like"/>
</dbReference>
<evidence type="ECO:0000313" key="3">
    <source>
        <dbReference type="Proteomes" id="UP000008718"/>
    </source>
</evidence>
<dbReference type="InterPro" id="IPR024047">
    <property type="entry name" value="MM3350-like_sf"/>
</dbReference>
<dbReference type="KEGG" id="ppn:Palpr_0002"/>
<evidence type="ECO:0000313" key="2">
    <source>
        <dbReference type="EMBL" id="ADQ78164.1"/>
    </source>
</evidence>
<accession>E4T0B0</accession>
<dbReference type="Pfam" id="PF07929">
    <property type="entry name" value="PRiA4_ORF3"/>
    <property type="match status" value="1"/>
</dbReference>
<dbReference type="eggNOG" id="ENOG502ZZB9">
    <property type="taxonomic scope" value="Bacteria"/>
</dbReference>